<name>A0A9R1WCU1_LACSA</name>
<dbReference type="InterPro" id="IPR012337">
    <property type="entry name" value="RNaseH-like_sf"/>
</dbReference>
<reference evidence="2 3" key="1">
    <citation type="journal article" date="2017" name="Nat. Commun.">
        <title>Genome assembly with in vitro proximity ligation data and whole-genome triplication in lettuce.</title>
        <authorList>
            <person name="Reyes-Chin-Wo S."/>
            <person name="Wang Z."/>
            <person name="Yang X."/>
            <person name="Kozik A."/>
            <person name="Arikit S."/>
            <person name="Song C."/>
            <person name="Xia L."/>
            <person name="Froenicke L."/>
            <person name="Lavelle D.O."/>
            <person name="Truco M.J."/>
            <person name="Xia R."/>
            <person name="Zhu S."/>
            <person name="Xu C."/>
            <person name="Xu H."/>
            <person name="Xu X."/>
            <person name="Cox K."/>
            <person name="Korf I."/>
            <person name="Meyers B.C."/>
            <person name="Michelmore R.W."/>
        </authorList>
    </citation>
    <scope>NUCLEOTIDE SEQUENCE [LARGE SCALE GENOMIC DNA]</scope>
    <source>
        <strain evidence="3">cv. Salinas</strain>
        <tissue evidence="2">Seedlings</tissue>
    </source>
</reference>
<protein>
    <recommendedName>
        <fullName evidence="1">Integrase catalytic domain-containing protein</fullName>
    </recommendedName>
</protein>
<dbReference type="PROSITE" id="PS50994">
    <property type="entry name" value="INTEGRASE"/>
    <property type="match status" value="1"/>
</dbReference>
<dbReference type="Proteomes" id="UP000235145">
    <property type="component" value="Unassembled WGS sequence"/>
</dbReference>
<dbReference type="GO" id="GO:0015074">
    <property type="term" value="P:DNA integration"/>
    <property type="evidence" value="ECO:0007669"/>
    <property type="project" value="InterPro"/>
</dbReference>
<dbReference type="InterPro" id="IPR036397">
    <property type="entry name" value="RNaseH_sf"/>
</dbReference>
<evidence type="ECO:0000313" key="3">
    <source>
        <dbReference type="Proteomes" id="UP000235145"/>
    </source>
</evidence>
<gene>
    <name evidence="2" type="ORF">LSAT_V11C200069710</name>
</gene>
<proteinExistence type="predicted"/>
<evidence type="ECO:0000259" key="1">
    <source>
        <dbReference type="PROSITE" id="PS50994"/>
    </source>
</evidence>
<dbReference type="PANTHER" id="PTHR37984">
    <property type="entry name" value="PROTEIN CBG26694"/>
    <property type="match status" value="1"/>
</dbReference>
<dbReference type="PANTHER" id="PTHR37984:SF5">
    <property type="entry name" value="PROTEIN NYNRIN-LIKE"/>
    <property type="match status" value="1"/>
</dbReference>
<dbReference type="AlphaFoldDB" id="A0A9R1WCU1"/>
<dbReference type="EMBL" id="NBSK02000002">
    <property type="protein sequence ID" value="KAJ0219998.1"/>
    <property type="molecule type" value="Genomic_DNA"/>
</dbReference>
<evidence type="ECO:0000313" key="2">
    <source>
        <dbReference type="EMBL" id="KAJ0219998.1"/>
    </source>
</evidence>
<dbReference type="Gene3D" id="3.30.420.10">
    <property type="entry name" value="Ribonuclease H-like superfamily/Ribonuclease H"/>
    <property type="match status" value="1"/>
</dbReference>
<keyword evidence="3" id="KW-1185">Reference proteome</keyword>
<dbReference type="GO" id="GO:0003676">
    <property type="term" value="F:nucleic acid binding"/>
    <property type="evidence" value="ECO:0007669"/>
    <property type="project" value="InterPro"/>
</dbReference>
<feature type="domain" description="Integrase catalytic" evidence="1">
    <location>
        <begin position="1"/>
        <end position="111"/>
    </location>
</feature>
<dbReference type="SUPFAM" id="SSF53098">
    <property type="entry name" value="Ribonuclease H-like"/>
    <property type="match status" value="1"/>
</dbReference>
<sequence>MTSPWPFLQWGIDIVGPFSKSLRKLKFLIVTEDYFTKWVEDEVLAVITYVKVTKFVWRQIVCLYGLPHTILSNNGKQFMDNPFKKRCIKQNFSSVAHPQANGQVEVTNRTMDPTKEIPFNLVYGTKVVVLIKVSIQTLRTSNPYANQRVSLDQLEERHNNTSIQQTTYKVMVERYYNKQVKGRYWAVGDVVLIRNEASKQEHIRRLSPNCEDP</sequence>
<organism evidence="2 3">
    <name type="scientific">Lactuca sativa</name>
    <name type="common">Garden lettuce</name>
    <dbReference type="NCBI Taxonomy" id="4236"/>
    <lineage>
        <taxon>Eukaryota</taxon>
        <taxon>Viridiplantae</taxon>
        <taxon>Streptophyta</taxon>
        <taxon>Embryophyta</taxon>
        <taxon>Tracheophyta</taxon>
        <taxon>Spermatophyta</taxon>
        <taxon>Magnoliopsida</taxon>
        <taxon>eudicotyledons</taxon>
        <taxon>Gunneridae</taxon>
        <taxon>Pentapetalae</taxon>
        <taxon>asterids</taxon>
        <taxon>campanulids</taxon>
        <taxon>Asterales</taxon>
        <taxon>Asteraceae</taxon>
        <taxon>Cichorioideae</taxon>
        <taxon>Cichorieae</taxon>
        <taxon>Lactucinae</taxon>
        <taxon>Lactuca</taxon>
    </lineage>
</organism>
<dbReference type="InterPro" id="IPR001584">
    <property type="entry name" value="Integrase_cat-core"/>
</dbReference>
<dbReference type="InterPro" id="IPR050951">
    <property type="entry name" value="Retrovirus_Pol_polyprotein"/>
</dbReference>
<accession>A0A9R1WCU1</accession>
<comment type="caution">
    <text evidence="2">The sequence shown here is derived from an EMBL/GenBank/DDBJ whole genome shotgun (WGS) entry which is preliminary data.</text>
</comment>